<dbReference type="InterPro" id="IPR001279">
    <property type="entry name" value="Metallo-B-lactamas"/>
</dbReference>
<comment type="caution">
    <text evidence="2">The sequence shown here is derived from an EMBL/GenBank/DDBJ whole genome shotgun (WGS) entry which is preliminary data.</text>
</comment>
<dbReference type="InterPro" id="IPR037482">
    <property type="entry name" value="ST1585_MBL-fold"/>
</dbReference>
<name>A0A073IQ36_9BACT</name>
<accession>A0A073IQ36</accession>
<reference evidence="2 3" key="1">
    <citation type="submission" date="2014-04" db="EMBL/GenBank/DDBJ databases">
        <title>Draft Genome Sequence of Synergistes jonesii.</title>
        <authorList>
            <person name="Coil D.A."/>
            <person name="Eisen J.A."/>
            <person name="Holland-Moritz H.E."/>
        </authorList>
    </citation>
    <scope>NUCLEOTIDE SEQUENCE [LARGE SCALE GENOMIC DNA]</scope>
    <source>
        <strain evidence="2 3">78-1</strain>
    </source>
</reference>
<dbReference type="RefSeq" id="WP_037975570.1">
    <property type="nucleotide sequence ID" value="NZ_JMKI01000026.1"/>
</dbReference>
<keyword evidence="3" id="KW-1185">Reference proteome</keyword>
<dbReference type="SUPFAM" id="SSF56281">
    <property type="entry name" value="Metallo-hydrolase/oxidoreductase"/>
    <property type="match status" value="1"/>
</dbReference>
<dbReference type="AlphaFoldDB" id="A0A073IQ36"/>
<evidence type="ECO:0000313" key="2">
    <source>
        <dbReference type="EMBL" id="KEJ92473.1"/>
    </source>
</evidence>
<dbReference type="OrthoDB" id="9761531at2"/>
<dbReference type="Gene3D" id="3.60.15.10">
    <property type="entry name" value="Ribonuclease Z/Hydroxyacylglutathione hydrolase-like"/>
    <property type="match status" value="1"/>
</dbReference>
<dbReference type="eggNOG" id="COG0491">
    <property type="taxonomic scope" value="Bacteria"/>
</dbReference>
<dbReference type="EMBL" id="JMKI01000026">
    <property type="protein sequence ID" value="KEJ92473.1"/>
    <property type="molecule type" value="Genomic_DNA"/>
</dbReference>
<feature type="domain" description="Metallo-beta-lactamase" evidence="1">
    <location>
        <begin position="25"/>
        <end position="220"/>
    </location>
</feature>
<dbReference type="CDD" id="cd07726">
    <property type="entry name" value="ST1585-like_MBL-fold"/>
    <property type="match status" value="1"/>
</dbReference>
<proteinExistence type="predicted"/>
<dbReference type="Proteomes" id="UP000027665">
    <property type="component" value="Unassembled WGS sequence"/>
</dbReference>
<dbReference type="GeneID" id="90983346"/>
<dbReference type="Pfam" id="PF00753">
    <property type="entry name" value="Lactamase_B"/>
    <property type="match status" value="1"/>
</dbReference>
<dbReference type="PANTHER" id="PTHR42951">
    <property type="entry name" value="METALLO-BETA-LACTAMASE DOMAIN-CONTAINING"/>
    <property type="match status" value="1"/>
</dbReference>
<organism evidence="2 3">
    <name type="scientific">Synergistes jonesii</name>
    <dbReference type="NCBI Taxonomy" id="2754"/>
    <lineage>
        <taxon>Bacteria</taxon>
        <taxon>Thermotogati</taxon>
        <taxon>Synergistota</taxon>
        <taxon>Synergistia</taxon>
        <taxon>Synergistales</taxon>
        <taxon>Synergistaceae</taxon>
        <taxon>Synergistes</taxon>
    </lineage>
</organism>
<sequence length="309" mass="34470">MAATEILPNFYKINLVIPRGGFESFLDGWLLRDEAREQTILVETGPACSVPELLRRLRELNADKIDYLVYTHIHLDHAGGVGQFIAAHPETKVLAPEKGRRHLIDPSKLMDGSRAVLGGLCDTYGAPKPLPAENIIDGGIGGLSVIDTPGHSPHHSSYIYEMNGKKILFAGEAAGCFTKTEDEDIFLRPATPHRFFYETAIASLDKLLALEGIDIVCFPHSGYFYDYRGKFAAGKKQMTLWLEILSREPRPLTVEEAVAKLKTNDPELAKLSKLPIGVKEREEHFIRQSANGYLKYIERNENIEAEGVR</sequence>
<evidence type="ECO:0000313" key="3">
    <source>
        <dbReference type="Proteomes" id="UP000027665"/>
    </source>
</evidence>
<dbReference type="PANTHER" id="PTHR42951:SF4">
    <property type="entry name" value="ACYL-COENZYME A THIOESTERASE MBLAC2"/>
    <property type="match status" value="1"/>
</dbReference>
<gene>
    <name evidence="2" type="ORF">EH55_03140</name>
</gene>
<dbReference type="InterPro" id="IPR050855">
    <property type="entry name" value="NDM-1-like"/>
</dbReference>
<protein>
    <recommendedName>
        <fullName evidence="1">Metallo-beta-lactamase domain-containing protein</fullName>
    </recommendedName>
</protein>
<dbReference type="SMART" id="SM00849">
    <property type="entry name" value="Lactamase_B"/>
    <property type="match status" value="1"/>
</dbReference>
<dbReference type="STRING" id="2754.EH55_03140"/>
<evidence type="ECO:0000259" key="1">
    <source>
        <dbReference type="SMART" id="SM00849"/>
    </source>
</evidence>
<dbReference type="InterPro" id="IPR036866">
    <property type="entry name" value="RibonucZ/Hydroxyglut_hydro"/>
</dbReference>